<dbReference type="PRINTS" id="PR00344">
    <property type="entry name" value="BCTRLSENSOR"/>
</dbReference>
<feature type="compositionally biased region" description="Low complexity" evidence="3">
    <location>
        <begin position="269"/>
        <end position="295"/>
    </location>
</feature>
<dbReference type="SUPFAM" id="SSF55874">
    <property type="entry name" value="ATPase domain of HSP90 chaperone/DNA topoisomerase II/histidine kinase"/>
    <property type="match status" value="1"/>
</dbReference>
<keyword evidence="1 2" id="KW-0597">Phosphoprotein</keyword>
<protein>
    <submittedName>
        <fullName evidence="6">Uncharacterized protein</fullName>
    </submittedName>
</protein>
<dbReference type="EMBL" id="JAQJAC010000001">
    <property type="protein sequence ID" value="KAJ5600438.1"/>
    <property type="molecule type" value="Genomic_DNA"/>
</dbReference>
<dbReference type="Gene3D" id="3.30.450.40">
    <property type="match status" value="1"/>
</dbReference>
<name>A0AAD6H2E9_9EURO</name>
<dbReference type="Gene3D" id="3.40.50.2300">
    <property type="match status" value="1"/>
</dbReference>
<feature type="domain" description="Response regulatory" evidence="5">
    <location>
        <begin position="1091"/>
        <end position="1214"/>
    </location>
</feature>
<feature type="compositionally biased region" description="Polar residues" evidence="3">
    <location>
        <begin position="1047"/>
        <end position="1065"/>
    </location>
</feature>
<dbReference type="AlphaFoldDB" id="A0AAD6H2E9"/>
<dbReference type="InterPro" id="IPR036890">
    <property type="entry name" value="HATPase_C_sf"/>
</dbReference>
<evidence type="ECO:0000256" key="2">
    <source>
        <dbReference type="PROSITE-ProRule" id="PRU00169"/>
    </source>
</evidence>
<dbReference type="Pfam" id="PF00512">
    <property type="entry name" value="HisKA"/>
    <property type="match status" value="1"/>
</dbReference>
<dbReference type="FunFam" id="1.10.287.130:FF:000023">
    <property type="entry name" value="Sensor histidine kinase/response regulator, putative"/>
    <property type="match status" value="1"/>
</dbReference>
<dbReference type="SUPFAM" id="SSF52172">
    <property type="entry name" value="CheY-like"/>
    <property type="match status" value="1"/>
</dbReference>
<dbReference type="Gene3D" id="3.30.565.10">
    <property type="entry name" value="Histidine kinase-like ATPase, C-terminal domain"/>
    <property type="match status" value="1"/>
</dbReference>
<dbReference type="PANTHER" id="PTHR43719:SF72">
    <property type="entry name" value="HISTIDINE KINASE_RESPONSE REGULATOR, PUTATIVE (AFU_ORTHOLOGUE AFUA_8G06140)-RELATED"/>
    <property type="match status" value="1"/>
</dbReference>
<dbReference type="Proteomes" id="UP001216150">
    <property type="component" value="Unassembled WGS sequence"/>
</dbReference>
<organism evidence="6 7">
    <name type="scientific">Penicillium hetheringtonii</name>
    <dbReference type="NCBI Taxonomy" id="911720"/>
    <lineage>
        <taxon>Eukaryota</taxon>
        <taxon>Fungi</taxon>
        <taxon>Dikarya</taxon>
        <taxon>Ascomycota</taxon>
        <taxon>Pezizomycotina</taxon>
        <taxon>Eurotiomycetes</taxon>
        <taxon>Eurotiomycetidae</taxon>
        <taxon>Eurotiales</taxon>
        <taxon>Aspergillaceae</taxon>
        <taxon>Penicillium</taxon>
    </lineage>
</organism>
<feature type="region of interest" description="Disordered" evidence="3">
    <location>
        <begin position="690"/>
        <end position="709"/>
    </location>
</feature>
<feature type="modified residue" description="4-aspartylphosphate" evidence="2">
    <location>
        <position position="1143"/>
    </location>
</feature>
<dbReference type="SUPFAM" id="SSF55781">
    <property type="entry name" value="GAF domain-like"/>
    <property type="match status" value="1"/>
</dbReference>
<dbReference type="SMART" id="SM00388">
    <property type="entry name" value="HisKA"/>
    <property type="match status" value="1"/>
</dbReference>
<evidence type="ECO:0000313" key="6">
    <source>
        <dbReference type="EMBL" id="KAJ5600438.1"/>
    </source>
</evidence>
<dbReference type="InterPro" id="IPR004358">
    <property type="entry name" value="Sig_transdc_His_kin-like_C"/>
</dbReference>
<dbReference type="SUPFAM" id="SSF47384">
    <property type="entry name" value="Homodimeric domain of signal transducing histidine kinase"/>
    <property type="match status" value="1"/>
</dbReference>
<gene>
    <name evidence="6" type="ORF">N7450_001505</name>
</gene>
<feature type="compositionally biased region" description="Basic and acidic residues" evidence="3">
    <location>
        <begin position="699"/>
        <end position="709"/>
    </location>
</feature>
<feature type="domain" description="Histidine kinase" evidence="4">
    <location>
        <begin position="567"/>
        <end position="846"/>
    </location>
</feature>
<dbReference type="Gene3D" id="1.10.287.130">
    <property type="match status" value="1"/>
</dbReference>
<dbReference type="InterPro" id="IPR036097">
    <property type="entry name" value="HisK_dim/P_sf"/>
</dbReference>
<feature type="compositionally biased region" description="Basic and acidic residues" evidence="3">
    <location>
        <begin position="1037"/>
        <end position="1046"/>
    </location>
</feature>
<dbReference type="InterPro" id="IPR005467">
    <property type="entry name" value="His_kinase_dom"/>
</dbReference>
<dbReference type="InterPro" id="IPR001789">
    <property type="entry name" value="Sig_transdc_resp-reg_receiver"/>
</dbReference>
<dbReference type="PANTHER" id="PTHR43719">
    <property type="entry name" value="TWO-COMPONENT HISTIDINE KINASE"/>
    <property type="match status" value="1"/>
</dbReference>
<feature type="compositionally biased region" description="Polar residues" evidence="3">
    <location>
        <begin position="340"/>
        <end position="352"/>
    </location>
</feature>
<comment type="caution">
    <text evidence="6">The sequence shown here is derived from an EMBL/GenBank/DDBJ whole genome shotgun (WGS) entry which is preliminary data.</text>
</comment>
<evidence type="ECO:0000259" key="4">
    <source>
        <dbReference type="PROSITE" id="PS50109"/>
    </source>
</evidence>
<dbReference type="Pfam" id="PF00072">
    <property type="entry name" value="Response_reg"/>
    <property type="match status" value="1"/>
</dbReference>
<accession>A0AAD6H2E9</accession>
<dbReference type="CDD" id="cd17546">
    <property type="entry name" value="REC_hyHK_CKI1_RcsC-like"/>
    <property type="match status" value="1"/>
</dbReference>
<dbReference type="CDD" id="cd00082">
    <property type="entry name" value="HisKA"/>
    <property type="match status" value="1"/>
</dbReference>
<dbReference type="SMART" id="SM00387">
    <property type="entry name" value="HATPase_c"/>
    <property type="match status" value="1"/>
</dbReference>
<evidence type="ECO:0000256" key="1">
    <source>
        <dbReference type="ARBA" id="ARBA00022553"/>
    </source>
</evidence>
<feature type="region of interest" description="Disordered" evidence="3">
    <location>
        <begin position="1031"/>
        <end position="1065"/>
    </location>
</feature>
<dbReference type="InterPro" id="IPR003594">
    <property type="entry name" value="HATPase_dom"/>
</dbReference>
<dbReference type="SMART" id="SM00448">
    <property type="entry name" value="REC"/>
    <property type="match status" value="1"/>
</dbReference>
<feature type="region of interest" description="Disordered" evidence="3">
    <location>
        <begin position="457"/>
        <end position="482"/>
    </location>
</feature>
<feature type="region of interest" description="Disordered" evidence="3">
    <location>
        <begin position="269"/>
        <end position="352"/>
    </location>
</feature>
<dbReference type="InterPro" id="IPR050956">
    <property type="entry name" value="2C_system_His_kinase"/>
</dbReference>
<keyword evidence="7" id="KW-1185">Reference proteome</keyword>
<sequence length="1228" mass="135771">MRYQKKKAHRADRRSREVYRYFQPSNPAALNSTWLPFGNESNSAASLSASTPAFATEASTSAKVIHQTSSRHSSNTTLTSFAQLAALGLNAERCLITIIDRETQYNLAEATRTVDVSDTSSFISPGDGLWLGTSTVKEAWSLCQETIALETDDLSQRYPSFVVNDLKEDARFNSLPFVQGSPNFRFYAGTPLRTENGINIGCLFILDPVPRLGISEVEKRSLGTIASLVMDFLRVSRQASEGRRSSRLSRGLRHYVEGSSTFIHNIESSTHTSLQSSSSRSVRFRSTSNKSSSKSSTKRSSRSGAGDTQSHEVPSDGRAPMTSSDASTHVSDDDEEISNAPPSNQKNSQQGNRWAFQRAANLLRESLELRKGGGVVFLELGSNHIIQEETGAFFSIETNIPAPLLAISTEDEPFGVSEGPKSLPAASNVDSAFLQQIVHRYPRGRLWSFHRDGTLTSSDEERLTGGSASEASDSGLKDTRQRTKATETSMLNAFFPKASQIMFVPLWDAAASQWHSGCFCWNTDETDIFSPAVDLNAVMGFASSVMTEVNRVDSLRADRRKGDFIGSVSHELRSPLHGILAAAEFLEDTCLSGFQSSLIETIRSCGQTLLDTMNQVLDFTKIMSSDRKQKRLSRIAQDISEPSTRRVSRLDPLVITDVSQLLEEVIESVCRGHSFGKKSAAKIDQTMRVATQSSSFSGHSDKDPTDSREDVQVIIDIKNGDWMYLTQPGSLRRAVMNILGNALKYTHHGKIVVRLEVDHQRLDIPRRQGLEDEVKITVSDTGKGISKSFLREKLFKPFNQEDPLAVGTGLGLSIVRSLVRNMNGRIGIESRPSEGTTVTLMLPLARLVGKDTSSVTPHSIPTSSELDLHDLRRLRHSHAHKRFAIWGLETTAMGQDDIFWAAIREYMTMWFSMELVPLSPNEEVDLILVKQYNTSRIARQLSPGYRGLVLAFCNDPAEFRKNENEVSEITYRLAFVWLPCGPRKLARAILEILDSSSEEDNYHSGTQGPSLAKIAPALSPNIQANFTQIPDAGVLNPEKDPMHRTTESSLANGPAPFQTTENTSSAVRPFPAAEASASDIDNSQKHQCAPRILVVEDNEINLKLILTFLKKRDYHVLDAATNGKMAVNLAENNCIGYDIIFMDMSMPIMDGFEATRTIRCIEREKDGGKAAFIVAFTGLSSFEDETKAFAAGVDMFLSKPVSFRDVARLLDDWEIKRKDSSKEVRTAS</sequence>
<reference evidence="6 7" key="1">
    <citation type="journal article" date="2023" name="IMA Fungus">
        <title>Comparative genomic study of the Penicillium genus elucidates a diverse pangenome and 15 lateral gene transfer events.</title>
        <authorList>
            <person name="Petersen C."/>
            <person name="Sorensen T."/>
            <person name="Nielsen M.R."/>
            <person name="Sondergaard T.E."/>
            <person name="Sorensen J.L."/>
            <person name="Fitzpatrick D.A."/>
            <person name="Frisvad J.C."/>
            <person name="Nielsen K.L."/>
        </authorList>
    </citation>
    <scope>NUCLEOTIDE SEQUENCE [LARGE SCALE GENOMIC DNA]</scope>
    <source>
        <strain evidence="6 7">IBT 29057</strain>
    </source>
</reference>
<dbReference type="GO" id="GO:0000155">
    <property type="term" value="F:phosphorelay sensor kinase activity"/>
    <property type="evidence" value="ECO:0007669"/>
    <property type="project" value="InterPro"/>
</dbReference>
<proteinExistence type="predicted"/>
<dbReference type="Pfam" id="PF02518">
    <property type="entry name" value="HATPase_c"/>
    <property type="match status" value="1"/>
</dbReference>
<evidence type="ECO:0000259" key="5">
    <source>
        <dbReference type="PROSITE" id="PS50110"/>
    </source>
</evidence>
<evidence type="ECO:0000256" key="3">
    <source>
        <dbReference type="SAM" id="MobiDB-lite"/>
    </source>
</evidence>
<dbReference type="PROSITE" id="PS50110">
    <property type="entry name" value="RESPONSE_REGULATORY"/>
    <property type="match status" value="1"/>
</dbReference>
<dbReference type="InterPro" id="IPR029016">
    <property type="entry name" value="GAF-like_dom_sf"/>
</dbReference>
<dbReference type="InterPro" id="IPR003661">
    <property type="entry name" value="HisK_dim/P_dom"/>
</dbReference>
<dbReference type="InterPro" id="IPR011006">
    <property type="entry name" value="CheY-like_superfamily"/>
</dbReference>
<evidence type="ECO:0000313" key="7">
    <source>
        <dbReference type="Proteomes" id="UP001216150"/>
    </source>
</evidence>
<dbReference type="PROSITE" id="PS50109">
    <property type="entry name" value="HIS_KIN"/>
    <property type="match status" value="1"/>
</dbReference>